<dbReference type="PANTHER" id="PTHR48100">
    <property type="entry name" value="BROAD-SPECIFICITY PHOSPHATASE YOR283W-RELATED"/>
    <property type="match status" value="1"/>
</dbReference>
<dbReference type="InterPro" id="IPR013078">
    <property type="entry name" value="His_Pase_superF_clade-1"/>
</dbReference>
<accession>A0A141GNF0</accession>
<evidence type="ECO:0000313" key="1">
    <source>
        <dbReference type="EMBL" id="ALL53578.1"/>
    </source>
</evidence>
<protein>
    <submittedName>
        <fullName evidence="1">PGAM, 2,3-bisphosphoglycerate-dependent phosphoglycerate mutase</fullName>
    </submittedName>
</protein>
<dbReference type="GO" id="GO:0005737">
    <property type="term" value="C:cytoplasm"/>
    <property type="evidence" value="ECO:0007669"/>
    <property type="project" value="TreeGrafter"/>
</dbReference>
<dbReference type="PANTHER" id="PTHR48100:SF59">
    <property type="entry name" value="ADENOSYLCOBALAMIN_ALPHA-RIBAZOLE PHOSPHATASE"/>
    <property type="match status" value="1"/>
</dbReference>
<sequence>MTRVYFVRHAQSDKTWEDDRTRPLTRIGLEDRKKVTDLLVSIPIDYFYSSPYKRSMDTIAECADILGKPIYTDERFRERQKGINGYHIDLVKKRWEDFDFCEEEGESLRSVQKRNIEALNEILTKHKDKTIVIGTHGTALSTILNYYDPGFSFEGFNRIWYWMPYVIRLDFEGTRLVGKEELLFVERGY</sequence>
<dbReference type="Pfam" id="PF00300">
    <property type="entry name" value="His_Phos_1"/>
    <property type="match status" value="1"/>
</dbReference>
<dbReference type="AlphaFoldDB" id="A0A141GNF0"/>
<dbReference type="Gene3D" id="3.40.50.1240">
    <property type="entry name" value="Phosphoglycerate mutase-like"/>
    <property type="match status" value="1"/>
</dbReference>
<dbReference type="InterPro" id="IPR050275">
    <property type="entry name" value="PGM_Phosphatase"/>
</dbReference>
<organism evidence="1">
    <name type="scientific">uncultured firmicutes bacterium contig_31</name>
    <dbReference type="NCBI Taxonomy" id="1643554"/>
    <lineage>
        <taxon>Bacteria</taxon>
        <taxon>Bacillati</taxon>
        <taxon>Bacillota</taxon>
        <taxon>environmental samples</taxon>
    </lineage>
</organism>
<dbReference type="EMBL" id="KP867044">
    <property type="protein sequence ID" value="ALL53578.1"/>
    <property type="molecule type" value="Genomic_DNA"/>
</dbReference>
<dbReference type="InterPro" id="IPR029033">
    <property type="entry name" value="His_PPase_superfam"/>
</dbReference>
<name>A0A141GNF0_9FIRM</name>
<dbReference type="SUPFAM" id="SSF53254">
    <property type="entry name" value="Phosphoglycerate mutase-like"/>
    <property type="match status" value="1"/>
</dbReference>
<dbReference type="CDD" id="cd07067">
    <property type="entry name" value="HP_PGM_like"/>
    <property type="match status" value="1"/>
</dbReference>
<proteinExistence type="predicted"/>
<reference evidence="1" key="1">
    <citation type="submission" date="2015-02" db="EMBL/GenBank/DDBJ databases">
        <authorList>
            <person name="Chooi Y.-H."/>
        </authorList>
    </citation>
    <scope>NUCLEOTIDE SEQUENCE</scope>
</reference>
<dbReference type="GO" id="GO:0016791">
    <property type="term" value="F:phosphatase activity"/>
    <property type="evidence" value="ECO:0007669"/>
    <property type="project" value="TreeGrafter"/>
</dbReference>